<name>A0A2S6GDE1_9PSEU</name>
<evidence type="ECO:0000313" key="3">
    <source>
        <dbReference type="EMBL" id="PPK63116.1"/>
    </source>
</evidence>
<organism evidence="3 4">
    <name type="scientific">Actinokineospora auranticolor</name>
    <dbReference type="NCBI Taxonomy" id="155976"/>
    <lineage>
        <taxon>Bacteria</taxon>
        <taxon>Bacillati</taxon>
        <taxon>Actinomycetota</taxon>
        <taxon>Actinomycetes</taxon>
        <taxon>Pseudonocardiales</taxon>
        <taxon>Pseudonocardiaceae</taxon>
        <taxon>Actinokineospora</taxon>
    </lineage>
</organism>
<evidence type="ECO:0000313" key="4">
    <source>
        <dbReference type="Proteomes" id="UP000239203"/>
    </source>
</evidence>
<evidence type="ECO:0008006" key="5">
    <source>
        <dbReference type="Google" id="ProtNLM"/>
    </source>
</evidence>
<dbReference type="InterPro" id="IPR006311">
    <property type="entry name" value="TAT_signal"/>
</dbReference>
<gene>
    <name evidence="3" type="ORF">CLV40_13249</name>
</gene>
<dbReference type="OrthoDB" id="3708436at2"/>
<comment type="caution">
    <text evidence="3">The sequence shown here is derived from an EMBL/GenBank/DDBJ whole genome shotgun (WGS) entry which is preliminary data.</text>
</comment>
<dbReference type="Proteomes" id="UP000239203">
    <property type="component" value="Unassembled WGS sequence"/>
</dbReference>
<protein>
    <recommendedName>
        <fullName evidence="5">Ribosomally synthesized peptide with SipW-like signal peptide</fullName>
    </recommendedName>
</protein>
<dbReference type="AlphaFoldDB" id="A0A2S6GDE1"/>
<reference evidence="3 4" key="1">
    <citation type="submission" date="2018-02" db="EMBL/GenBank/DDBJ databases">
        <title>Genomic Encyclopedia of Archaeal and Bacterial Type Strains, Phase II (KMG-II): from individual species to whole genera.</title>
        <authorList>
            <person name="Goeker M."/>
        </authorList>
    </citation>
    <scope>NUCLEOTIDE SEQUENCE [LARGE SCALE GENOMIC DNA]</scope>
    <source>
        <strain evidence="3 4">YU 961-1</strain>
    </source>
</reference>
<evidence type="ECO:0000256" key="2">
    <source>
        <dbReference type="SAM" id="SignalP"/>
    </source>
</evidence>
<dbReference type="PROSITE" id="PS51318">
    <property type="entry name" value="TAT"/>
    <property type="match status" value="1"/>
</dbReference>
<dbReference type="RefSeq" id="WP_104483052.1">
    <property type="nucleotide sequence ID" value="NZ_CP154825.1"/>
</dbReference>
<sequence>MRAFPTRRPLRVAAAAVAASAATALAVANAPEASAGAGLTLELGYSDRAAAVGTTRAVVFTVHNTNPPDALPFYWEYTVPNGLSRPLPPSTDCLSGTVDDVPPETDPGGVPGGGGIPGGDPRSGATADTLYFYGETSGGQVSCTFTVPITSAVETAYSVCPQDLVNVDGVTIGSCAFISFEAQHPHRAAG</sequence>
<feature type="compositionally biased region" description="Gly residues" evidence="1">
    <location>
        <begin position="109"/>
        <end position="118"/>
    </location>
</feature>
<feature type="signal peptide" evidence="2">
    <location>
        <begin position="1"/>
        <end position="26"/>
    </location>
</feature>
<accession>A0A2S6GDE1</accession>
<dbReference type="EMBL" id="PTIX01000032">
    <property type="protein sequence ID" value="PPK63116.1"/>
    <property type="molecule type" value="Genomic_DNA"/>
</dbReference>
<proteinExistence type="predicted"/>
<keyword evidence="2" id="KW-0732">Signal</keyword>
<evidence type="ECO:0000256" key="1">
    <source>
        <dbReference type="SAM" id="MobiDB-lite"/>
    </source>
</evidence>
<feature type="chain" id="PRO_5038424834" description="Ribosomally synthesized peptide with SipW-like signal peptide" evidence="2">
    <location>
        <begin position="27"/>
        <end position="190"/>
    </location>
</feature>
<keyword evidence="4" id="KW-1185">Reference proteome</keyword>
<feature type="region of interest" description="Disordered" evidence="1">
    <location>
        <begin position="93"/>
        <end position="121"/>
    </location>
</feature>